<evidence type="ECO:0000313" key="6">
    <source>
        <dbReference type="EMBL" id="VBA33191.1"/>
    </source>
</evidence>
<evidence type="ECO:0000313" key="7">
    <source>
        <dbReference type="Proteomes" id="UP000267289"/>
    </source>
</evidence>
<feature type="DNA-binding region" description="H-T-H motif" evidence="4">
    <location>
        <begin position="35"/>
        <end position="54"/>
    </location>
</feature>
<dbReference type="EMBL" id="UPHQ01000007">
    <property type="protein sequence ID" value="VBA33191.1"/>
    <property type="molecule type" value="Genomic_DNA"/>
</dbReference>
<evidence type="ECO:0000256" key="2">
    <source>
        <dbReference type="ARBA" id="ARBA00023125"/>
    </source>
</evidence>
<dbReference type="Pfam" id="PF21993">
    <property type="entry name" value="TetR_C_13_2"/>
    <property type="match status" value="1"/>
</dbReference>
<evidence type="ECO:0000256" key="4">
    <source>
        <dbReference type="PROSITE-ProRule" id="PRU00335"/>
    </source>
</evidence>
<proteinExistence type="predicted"/>
<keyword evidence="7" id="KW-1185">Reference proteome</keyword>
<dbReference type="Gene3D" id="1.10.357.10">
    <property type="entry name" value="Tetracycline Repressor, domain 2"/>
    <property type="match status" value="1"/>
</dbReference>
<dbReference type="PROSITE" id="PS50977">
    <property type="entry name" value="HTH_TETR_2"/>
    <property type="match status" value="1"/>
</dbReference>
<keyword evidence="3" id="KW-0804">Transcription</keyword>
<dbReference type="GO" id="GO:0003677">
    <property type="term" value="F:DNA binding"/>
    <property type="evidence" value="ECO:0007669"/>
    <property type="project" value="UniProtKB-UniRule"/>
</dbReference>
<dbReference type="Proteomes" id="UP000267289">
    <property type="component" value="Unassembled WGS sequence"/>
</dbReference>
<dbReference type="Pfam" id="PF00440">
    <property type="entry name" value="TetR_N"/>
    <property type="match status" value="1"/>
</dbReference>
<dbReference type="PANTHER" id="PTHR47506">
    <property type="entry name" value="TRANSCRIPTIONAL REGULATORY PROTEIN"/>
    <property type="match status" value="1"/>
</dbReference>
<dbReference type="OrthoDB" id="4567939at2"/>
<organism evidence="6 7">
    <name type="scientific">Mycobacterium innocens</name>
    <dbReference type="NCBI Taxonomy" id="2341083"/>
    <lineage>
        <taxon>Bacteria</taxon>
        <taxon>Bacillati</taxon>
        <taxon>Actinomycetota</taxon>
        <taxon>Actinomycetes</taxon>
        <taxon>Mycobacteriales</taxon>
        <taxon>Mycobacteriaceae</taxon>
        <taxon>Mycobacterium</taxon>
    </lineage>
</organism>
<evidence type="ECO:0000256" key="1">
    <source>
        <dbReference type="ARBA" id="ARBA00023015"/>
    </source>
</evidence>
<protein>
    <submittedName>
        <fullName evidence="6">Putative HTH-type transcriptional regulator</fullName>
    </submittedName>
</protein>
<evidence type="ECO:0000256" key="3">
    <source>
        <dbReference type="ARBA" id="ARBA00023163"/>
    </source>
</evidence>
<gene>
    <name evidence="6" type="ORF">LAUMK13_00228</name>
</gene>
<feature type="domain" description="HTH tetR-type" evidence="5">
    <location>
        <begin position="12"/>
        <end position="72"/>
    </location>
</feature>
<dbReference type="InterPro" id="IPR054156">
    <property type="entry name" value="YxaF_TetR_C"/>
</dbReference>
<dbReference type="InterPro" id="IPR036271">
    <property type="entry name" value="Tet_transcr_reg_TetR-rel_C_sf"/>
</dbReference>
<accession>A0A498PQB3</accession>
<dbReference type="PANTHER" id="PTHR47506:SF3">
    <property type="entry name" value="HTH-TYPE TRANSCRIPTIONAL REGULATOR LMRA"/>
    <property type="match status" value="1"/>
</dbReference>
<dbReference type="InterPro" id="IPR001647">
    <property type="entry name" value="HTH_TetR"/>
</dbReference>
<dbReference type="AlphaFoldDB" id="A0A498PQB3"/>
<dbReference type="RefSeq" id="WP_099193896.1">
    <property type="nucleotide sequence ID" value="NZ_UPHQ01000007.1"/>
</dbReference>
<keyword evidence="1" id="KW-0805">Transcription regulation</keyword>
<dbReference type="SUPFAM" id="SSF46689">
    <property type="entry name" value="Homeodomain-like"/>
    <property type="match status" value="1"/>
</dbReference>
<name>A0A498PQB3_9MYCO</name>
<reference evidence="6 7" key="1">
    <citation type="submission" date="2018-09" db="EMBL/GenBank/DDBJ databases">
        <authorList>
            <person name="Tagini F."/>
        </authorList>
    </citation>
    <scope>NUCLEOTIDE SEQUENCE [LARGE SCALE GENOMIC DNA]</scope>
    <source>
        <strain evidence="6 7">MK13</strain>
    </source>
</reference>
<sequence>MTPTGTAAKKRGGTRDKMLVSAAQVLRERGAAGVTIDSVLARSGAPRGSVYHHFPDGRNQILTEALRYAGDSITAVIDNAAERGARVLLREFVDYWQHLLTEGDFAAGCPVAAATLGSADDGLELSTAAGAILNGWCSALTRAFITDGFGESDAASLAVTSVAALEGAIMLCRSTRTAEPLRTVGDQLQFLVSSREFVRNSGTAVNHNGPGD</sequence>
<dbReference type="SUPFAM" id="SSF48498">
    <property type="entry name" value="Tetracyclin repressor-like, C-terminal domain"/>
    <property type="match status" value="1"/>
</dbReference>
<keyword evidence="2 4" id="KW-0238">DNA-binding</keyword>
<evidence type="ECO:0000259" key="5">
    <source>
        <dbReference type="PROSITE" id="PS50977"/>
    </source>
</evidence>
<dbReference type="InterPro" id="IPR009057">
    <property type="entry name" value="Homeodomain-like_sf"/>
</dbReference>